<dbReference type="CDD" id="cd00118">
    <property type="entry name" value="LysM"/>
    <property type="match status" value="1"/>
</dbReference>
<dbReference type="InterPro" id="IPR036779">
    <property type="entry name" value="LysM_dom_sf"/>
</dbReference>
<dbReference type="PROSITE" id="PS51782">
    <property type="entry name" value="LYSM"/>
    <property type="match status" value="1"/>
</dbReference>
<dbReference type="PANTHER" id="PTHR34700">
    <property type="entry name" value="POTASSIUM BINDING PROTEIN KBP"/>
    <property type="match status" value="1"/>
</dbReference>
<feature type="compositionally biased region" description="Basic and acidic residues" evidence="1">
    <location>
        <begin position="463"/>
        <end position="472"/>
    </location>
</feature>
<evidence type="ECO:0000259" key="3">
    <source>
        <dbReference type="PROSITE" id="PS51782"/>
    </source>
</evidence>
<evidence type="ECO:0000313" key="4">
    <source>
        <dbReference type="EMBL" id="MBB4286382.1"/>
    </source>
</evidence>
<feature type="compositionally biased region" description="Low complexity" evidence="1">
    <location>
        <begin position="477"/>
        <end position="489"/>
    </location>
</feature>
<protein>
    <submittedName>
        <fullName evidence="4">Nucleoid-associated protein YgaU</fullName>
    </submittedName>
</protein>
<feature type="region of interest" description="Disordered" evidence="1">
    <location>
        <begin position="36"/>
        <end position="138"/>
    </location>
</feature>
<accession>A0A7W6WLG4</accession>
<keyword evidence="2" id="KW-0812">Transmembrane</keyword>
<name>A0A7W6WLG4_9PROT</name>
<proteinExistence type="predicted"/>
<dbReference type="InterPro" id="IPR052196">
    <property type="entry name" value="Bact_Kbp"/>
</dbReference>
<dbReference type="PANTHER" id="PTHR34700:SF4">
    <property type="entry name" value="PHAGE-LIKE ELEMENT PBSX PROTEIN XKDP"/>
    <property type="match status" value="1"/>
</dbReference>
<gene>
    <name evidence="4" type="ORF">GGD88_002111</name>
</gene>
<comment type="caution">
    <text evidence="4">The sequence shown here is derived from an EMBL/GenBank/DDBJ whole genome shotgun (WGS) entry which is preliminary data.</text>
</comment>
<evidence type="ECO:0000256" key="2">
    <source>
        <dbReference type="SAM" id="Phobius"/>
    </source>
</evidence>
<evidence type="ECO:0000313" key="5">
    <source>
        <dbReference type="Proteomes" id="UP000555728"/>
    </source>
</evidence>
<organism evidence="4 5">
    <name type="scientific">Roseospira goensis</name>
    <dbReference type="NCBI Taxonomy" id="391922"/>
    <lineage>
        <taxon>Bacteria</taxon>
        <taxon>Pseudomonadati</taxon>
        <taxon>Pseudomonadota</taxon>
        <taxon>Alphaproteobacteria</taxon>
        <taxon>Rhodospirillales</taxon>
        <taxon>Rhodospirillaceae</taxon>
        <taxon>Roseospira</taxon>
    </lineage>
</organism>
<dbReference type="RefSeq" id="WP_184435205.1">
    <property type="nucleotide sequence ID" value="NZ_JACIGI010000015.1"/>
</dbReference>
<feature type="compositionally biased region" description="Low complexity" evidence="1">
    <location>
        <begin position="207"/>
        <end position="251"/>
    </location>
</feature>
<dbReference type="Proteomes" id="UP000555728">
    <property type="component" value="Unassembled WGS sequence"/>
</dbReference>
<dbReference type="Gene3D" id="3.10.350.10">
    <property type="entry name" value="LysM domain"/>
    <property type="match status" value="1"/>
</dbReference>
<dbReference type="InterPro" id="IPR013783">
    <property type="entry name" value="Ig-like_fold"/>
</dbReference>
<keyword evidence="2" id="KW-0472">Membrane</keyword>
<dbReference type="Gene3D" id="2.60.40.10">
    <property type="entry name" value="Immunoglobulins"/>
    <property type="match status" value="2"/>
</dbReference>
<keyword evidence="5" id="KW-1185">Reference proteome</keyword>
<dbReference type="EMBL" id="JACIGI010000015">
    <property type="protein sequence ID" value="MBB4286382.1"/>
    <property type="molecule type" value="Genomic_DNA"/>
</dbReference>
<evidence type="ECO:0000256" key="1">
    <source>
        <dbReference type="SAM" id="MobiDB-lite"/>
    </source>
</evidence>
<dbReference type="InterPro" id="IPR018392">
    <property type="entry name" value="LysM"/>
</dbReference>
<feature type="region of interest" description="Disordered" evidence="1">
    <location>
        <begin position="184"/>
        <end position="269"/>
    </location>
</feature>
<keyword evidence="2" id="KW-1133">Transmembrane helix</keyword>
<dbReference type="AlphaFoldDB" id="A0A7W6WLG4"/>
<feature type="domain" description="LysM" evidence="3">
    <location>
        <begin position="412"/>
        <end position="461"/>
    </location>
</feature>
<feature type="region of interest" description="Disordered" evidence="1">
    <location>
        <begin position="463"/>
        <end position="496"/>
    </location>
</feature>
<dbReference type="Pfam" id="PF01476">
    <property type="entry name" value="LysM"/>
    <property type="match status" value="1"/>
</dbReference>
<sequence length="496" mass="49131">MTVDTRILWGGGAVVGAAALAVAAYLLLTGPPGPVSEDPVAEAPGRGDASRPGGAPESTGSAALDRALSEARDTLSAVPGPATPDDPAAAPSADPVTNPVTDPSAADSSVAVRPAPNSGPAAIPDTAIDAGPDGPDAPTFDIVRVEPDGSAVMAGRAAPGATVSILDDGETLGETTADDRGQWVFLPDRPLTPGQRELSLTARGGHPAETTPAPAASAPAVPAAPQGADAITAQAGTTPDPAPAAPAATASAGGGGSVSASAGAPPDARRSETVVVLAVPGADSPDAPVIALEAPRVGGGTGRLLQGPAPAMASGTLQLSRVDYASGGALALSGTARPGATLQLYLDNAPVARVEADAGGTWRASPETAGLDEKVYTLRVDEVRADGAVRRRVELPFQHTDLALGAGADGETMVVVQPGNNLWRVARAVYGRGIDYTLIYAANADQIRDPDLIYPGQVFHIPDARDDARDGDGDGDAAGADTPAGPTPRDGAPAVR</sequence>
<feature type="compositionally biased region" description="Low complexity" evidence="1">
    <location>
        <begin position="77"/>
        <end position="95"/>
    </location>
</feature>
<feature type="transmembrane region" description="Helical" evidence="2">
    <location>
        <begin position="7"/>
        <end position="28"/>
    </location>
</feature>
<reference evidence="4 5" key="1">
    <citation type="submission" date="2020-08" db="EMBL/GenBank/DDBJ databases">
        <title>Genome sequencing of Purple Non-Sulfur Bacteria from various extreme environments.</title>
        <authorList>
            <person name="Mayer M."/>
        </authorList>
    </citation>
    <scope>NUCLEOTIDE SEQUENCE [LARGE SCALE GENOMIC DNA]</scope>
    <source>
        <strain evidence="4 5">JA135</strain>
    </source>
</reference>